<dbReference type="AlphaFoldDB" id="A0A9N9BP72"/>
<evidence type="ECO:0000256" key="2">
    <source>
        <dbReference type="SAM" id="Coils"/>
    </source>
</evidence>
<comment type="caution">
    <text evidence="4">The sequence shown here is derived from an EMBL/GenBank/DDBJ whole genome shotgun (WGS) entry which is preliminary data.</text>
</comment>
<feature type="compositionally biased region" description="Polar residues" evidence="3">
    <location>
        <begin position="111"/>
        <end position="126"/>
    </location>
</feature>
<sequence>MAPPPPKNISKSKLTIDLSTIPSISNSPSGPLSPTYSGLSSPALSGSWVSSRSNAELTAALKDAYTKIKEKDRDLMLAAEIGKSLLDNNTLLKQHCEALVQEVKKLRKQTKGISSTMNTADKTSITRIPPPNGSTFEDDLLNFDDSDDADSVTSNLSEASDQILLSHPPMRMGMPHKEYEIIRQLELNNTELHAKLDNMVNEAQETDRLNKSKQRKLESEVEKLQAAYSQATQKIEDLEAEKAHMSQQYKTKFQELRNRKKPTDDEEDVQLLYKKIDELDEQNTILEKSKAETDSRLRRVLQDLDILRERCAHLEEISSDFDKLQGDYAEKQNEISGLRTMLETERIVGLGMKSATHTRTNSFTDATLGGRRLSDPDAMHAARIQKSTLLEELEDEWFRELAEFKRERKRSSNSIESPLFSPIASEADFREFYLRNRDLLDDDDKSAIDYLSDDEFSYVYPDYEEELEALRLKREWFWRRWARAVLNLVTWFWRWCRFLALLFAAVLLAVWRGPDELLSFDM</sequence>
<evidence type="ECO:0000313" key="4">
    <source>
        <dbReference type="EMBL" id="CAG8574978.1"/>
    </source>
</evidence>
<evidence type="ECO:0000313" key="5">
    <source>
        <dbReference type="Proteomes" id="UP000789739"/>
    </source>
</evidence>
<evidence type="ECO:0000256" key="1">
    <source>
        <dbReference type="ARBA" id="ARBA00023054"/>
    </source>
</evidence>
<dbReference type="OrthoDB" id="9451547at2759"/>
<reference evidence="4" key="1">
    <citation type="submission" date="2021-06" db="EMBL/GenBank/DDBJ databases">
        <authorList>
            <person name="Kallberg Y."/>
            <person name="Tangrot J."/>
            <person name="Rosling A."/>
        </authorList>
    </citation>
    <scope>NUCLEOTIDE SEQUENCE</scope>
    <source>
        <strain evidence="4">BR232B</strain>
    </source>
</reference>
<accession>A0A9N9BP72</accession>
<keyword evidence="1 2" id="KW-0175">Coiled coil</keyword>
<feature type="coiled-coil region" evidence="2">
    <location>
        <begin position="182"/>
        <end position="334"/>
    </location>
</feature>
<dbReference type="EMBL" id="CAJVPI010000824">
    <property type="protein sequence ID" value="CAG8574978.1"/>
    <property type="molecule type" value="Genomic_DNA"/>
</dbReference>
<dbReference type="PANTHER" id="PTHR32123:SF9">
    <property type="entry name" value="PROTEIN SPINDLY"/>
    <property type="match status" value="1"/>
</dbReference>
<feature type="region of interest" description="Disordered" evidence="3">
    <location>
        <begin position="111"/>
        <end position="133"/>
    </location>
</feature>
<proteinExistence type="predicted"/>
<organism evidence="4 5">
    <name type="scientific">Paraglomus brasilianum</name>
    <dbReference type="NCBI Taxonomy" id="144538"/>
    <lineage>
        <taxon>Eukaryota</taxon>
        <taxon>Fungi</taxon>
        <taxon>Fungi incertae sedis</taxon>
        <taxon>Mucoromycota</taxon>
        <taxon>Glomeromycotina</taxon>
        <taxon>Glomeromycetes</taxon>
        <taxon>Paraglomerales</taxon>
        <taxon>Paraglomeraceae</taxon>
        <taxon>Paraglomus</taxon>
    </lineage>
</organism>
<protein>
    <submittedName>
        <fullName evidence="4">5190_t:CDS:1</fullName>
    </submittedName>
</protein>
<name>A0A9N9BP72_9GLOM</name>
<dbReference type="Proteomes" id="UP000789739">
    <property type="component" value="Unassembled WGS sequence"/>
</dbReference>
<keyword evidence="5" id="KW-1185">Reference proteome</keyword>
<gene>
    <name evidence="4" type="ORF">PBRASI_LOCUS6307</name>
</gene>
<evidence type="ECO:0000256" key="3">
    <source>
        <dbReference type="SAM" id="MobiDB-lite"/>
    </source>
</evidence>
<dbReference type="PANTHER" id="PTHR32123">
    <property type="entry name" value="BICD FAMILY-LIKE CARGO ADAPTER"/>
    <property type="match status" value="1"/>
</dbReference>
<feature type="region of interest" description="Disordered" evidence="3">
    <location>
        <begin position="20"/>
        <end position="44"/>
    </location>
</feature>
<dbReference type="InterPro" id="IPR051149">
    <property type="entry name" value="Spindly/BICDR_Dynein_Adapter"/>
</dbReference>